<evidence type="ECO:0000313" key="1">
    <source>
        <dbReference type="EMBL" id="GBO02045.1"/>
    </source>
</evidence>
<protein>
    <submittedName>
        <fullName evidence="1">Uncharacterized protein</fullName>
    </submittedName>
</protein>
<comment type="caution">
    <text evidence="1">The sequence shown here is derived from an EMBL/GenBank/DDBJ whole genome shotgun (WGS) entry which is preliminary data.</text>
</comment>
<organism evidence="1 2">
    <name type="scientific">Araneus ventricosus</name>
    <name type="common">Orbweaver spider</name>
    <name type="synonym">Epeira ventricosa</name>
    <dbReference type="NCBI Taxonomy" id="182803"/>
    <lineage>
        <taxon>Eukaryota</taxon>
        <taxon>Metazoa</taxon>
        <taxon>Ecdysozoa</taxon>
        <taxon>Arthropoda</taxon>
        <taxon>Chelicerata</taxon>
        <taxon>Arachnida</taxon>
        <taxon>Araneae</taxon>
        <taxon>Araneomorphae</taxon>
        <taxon>Entelegynae</taxon>
        <taxon>Araneoidea</taxon>
        <taxon>Araneidae</taxon>
        <taxon>Araneus</taxon>
    </lineage>
</organism>
<keyword evidence="2" id="KW-1185">Reference proteome</keyword>
<reference evidence="1 2" key="1">
    <citation type="journal article" date="2019" name="Sci. Rep.">
        <title>Orb-weaving spider Araneus ventricosus genome elucidates the spidroin gene catalogue.</title>
        <authorList>
            <person name="Kono N."/>
            <person name="Nakamura H."/>
            <person name="Ohtoshi R."/>
            <person name="Moran D.A.P."/>
            <person name="Shinohara A."/>
            <person name="Yoshida Y."/>
            <person name="Fujiwara M."/>
            <person name="Mori M."/>
            <person name="Tomita M."/>
            <person name="Arakawa K."/>
        </authorList>
    </citation>
    <scope>NUCLEOTIDE SEQUENCE [LARGE SCALE GENOMIC DNA]</scope>
</reference>
<sequence>MSRVYRANFMNDGLVREWCKRCKDDRIHIHGEDGKRRMSDVFEDLVQRVDQVVRGRDGCDFHLFRDLKTILGGQICTSEKLQNVRETYRNTTTFHEEGIGKLVHKYVKSLNLHAIKYKQSDFDCS</sequence>
<name>A0A4Y2TN13_ARAVE</name>
<dbReference type="Proteomes" id="UP000499080">
    <property type="component" value="Unassembled WGS sequence"/>
</dbReference>
<evidence type="ECO:0000313" key="2">
    <source>
        <dbReference type="Proteomes" id="UP000499080"/>
    </source>
</evidence>
<gene>
    <name evidence="1" type="ORF">AVEN_145975_1</name>
</gene>
<dbReference type="AlphaFoldDB" id="A0A4Y2TN13"/>
<proteinExistence type="predicted"/>
<accession>A0A4Y2TN13</accession>
<dbReference type="EMBL" id="BGPR01029910">
    <property type="protein sequence ID" value="GBO02045.1"/>
    <property type="molecule type" value="Genomic_DNA"/>
</dbReference>